<reference evidence="3 4" key="1">
    <citation type="submission" date="2012-06" db="EMBL/GenBank/DDBJ databases">
        <title>Complete genome of Terriglobus roseus DSM 18391.</title>
        <authorList>
            <consortium name="US DOE Joint Genome Institute (JGI-PGF)"/>
            <person name="Lucas S."/>
            <person name="Copeland A."/>
            <person name="Lapidus A."/>
            <person name="Glavina del Rio T."/>
            <person name="Dalin E."/>
            <person name="Tice H."/>
            <person name="Bruce D."/>
            <person name="Goodwin L."/>
            <person name="Pitluck S."/>
            <person name="Peters L."/>
            <person name="Mikhailova N."/>
            <person name="Munk A.C.C."/>
            <person name="Kyrpides N."/>
            <person name="Mavromatis K."/>
            <person name="Ivanova N."/>
            <person name="Brettin T."/>
            <person name="Detter J.C."/>
            <person name="Han C."/>
            <person name="Larimer F."/>
            <person name="Land M."/>
            <person name="Hauser L."/>
            <person name="Markowitz V."/>
            <person name="Cheng J.-F."/>
            <person name="Hugenholtz P."/>
            <person name="Woyke T."/>
            <person name="Wu D."/>
            <person name="Brambilla E."/>
            <person name="Klenk H.-P."/>
            <person name="Eisen J.A."/>
        </authorList>
    </citation>
    <scope>NUCLEOTIDE SEQUENCE [LARGE SCALE GENOMIC DNA]</scope>
    <source>
        <strain evidence="4">DSM 18391 / NRRL B-41598 / KBS 63</strain>
    </source>
</reference>
<feature type="domain" description="DUF4136" evidence="2">
    <location>
        <begin position="30"/>
        <end position="211"/>
    </location>
</feature>
<feature type="chain" id="PRO_5003684217" description="DUF4136 domain-containing protein" evidence="1">
    <location>
        <begin position="28"/>
        <end position="217"/>
    </location>
</feature>
<evidence type="ECO:0000259" key="2">
    <source>
        <dbReference type="Pfam" id="PF13590"/>
    </source>
</evidence>
<dbReference type="STRING" id="926566.Terro_3677"/>
<gene>
    <name evidence="3" type="ordered locus">Terro_3677</name>
</gene>
<dbReference type="EMBL" id="CP003379">
    <property type="protein sequence ID" value="AFL89888.1"/>
    <property type="molecule type" value="Genomic_DNA"/>
</dbReference>
<evidence type="ECO:0000313" key="3">
    <source>
        <dbReference type="EMBL" id="AFL89888.1"/>
    </source>
</evidence>
<name>I3ZKX0_TERRK</name>
<sequence length="217" mass="23353">MRTIPGTIAVAALLVAAPAFFAGTCQAQSVHTDYDHHADFSRYHTFCVDRVHAADPLYEGRLRDSLGVSLTHRGLKQSGQTLRTRNDPGAAPVEVQSGCDLAVRAIGSVRNQQEYTTFYNGFGPGWGYGGWGGGYGFGGGWGGPWGGFGGGPAITRVEQIPVGTLVVDLYDTRTKKLVFRGISTSNVSSHASTNTRRLNISIDKMFKKFPPKDKDKG</sequence>
<dbReference type="HOGENOM" id="CLU_113282_3_0_0"/>
<dbReference type="OrthoDB" id="118102at2"/>
<keyword evidence="1" id="KW-0732">Signal</keyword>
<evidence type="ECO:0000256" key="1">
    <source>
        <dbReference type="SAM" id="SignalP"/>
    </source>
</evidence>
<dbReference type="KEGG" id="trs:Terro_3677"/>
<dbReference type="Pfam" id="PF13590">
    <property type="entry name" value="DUF4136"/>
    <property type="match status" value="1"/>
</dbReference>
<dbReference type="eggNOG" id="ENOG5032YB2">
    <property type="taxonomic scope" value="Bacteria"/>
</dbReference>
<dbReference type="AlphaFoldDB" id="I3ZKX0"/>
<dbReference type="InterPro" id="IPR025411">
    <property type="entry name" value="DUF4136"/>
</dbReference>
<dbReference type="PATRIC" id="fig|926566.3.peg.3622"/>
<dbReference type="Gene3D" id="3.30.160.670">
    <property type="match status" value="1"/>
</dbReference>
<accession>I3ZKX0</accession>
<protein>
    <recommendedName>
        <fullName evidence="2">DUF4136 domain-containing protein</fullName>
    </recommendedName>
</protein>
<feature type="signal peptide" evidence="1">
    <location>
        <begin position="1"/>
        <end position="27"/>
    </location>
</feature>
<dbReference type="Proteomes" id="UP000006056">
    <property type="component" value="Chromosome"/>
</dbReference>
<proteinExistence type="predicted"/>
<keyword evidence="4" id="KW-1185">Reference proteome</keyword>
<organism evidence="3 4">
    <name type="scientific">Terriglobus roseus (strain DSM 18391 / NRRL B-41598 / KBS 63)</name>
    <dbReference type="NCBI Taxonomy" id="926566"/>
    <lineage>
        <taxon>Bacteria</taxon>
        <taxon>Pseudomonadati</taxon>
        <taxon>Acidobacteriota</taxon>
        <taxon>Terriglobia</taxon>
        <taxon>Terriglobales</taxon>
        <taxon>Acidobacteriaceae</taxon>
        <taxon>Terriglobus</taxon>
    </lineage>
</organism>
<dbReference type="RefSeq" id="WP_014787149.1">
    <property type="nucleotide sequence ID" value="NC_018014.1"/>
</dbReference>
<evidence type="ECO:0000313" key="4">
    <source>
        <dbReference type="Proteomes" id="UP000006056"/>
    </source>
</evidence>